<accession>A0A090VBR6</accession>
<gene>
    <name evidence="2" type="ORF">JCM19300_3767</name>
</gene>
<keyword evidence="1" id="KW-1133">Transmembrane helix</keyword>
<sequence>MIKQRLVSNFENILKAKVHFFMKKSIWKYLILSLILGFLKPINGLSSIVTALIFFAGINLILWPLQYISAKNFAKKINFDATVEFNETEIKINHNNKDLTELKDWNWIKNIELNKESIWLTLNQARPFAIAIPKSKLNASEIELFERMKKNNQ</sequence>
<dbReference type="OrthoDB" id="678027at2"/>
<keyword evidence="1" id="KW-0472">Membrane</keyword>
<feature type="transmembrane region" description="Helical" evidence="1">
    <location>
        <begin position="45"/>
        <end position="65"/>
    </location>
</feature>
<dbReference type="RefSeq" id="WP_042502481.1">
    <property type="nucleotide sequence ID" value="NZ_BBNQ01000001.1"/>
</dbReference>
<keyword evidence="1" id="KW-0812">Transmembrane</keyword>
<name>A0A090VBR6_9FLAO</name>
<proteinExistence type="predicted"/>
<organism evidence="2 3">
    <name type="scientific">Algibacter lectus</name>
    <dbReference type="NCBI Taxonomy" id="221126"/>
    <lineage>
        <taxon>Bacteria</taxon>
        <taxon>Pseudomonadati</taxon>
        <taxon>Bacteroidota</taxon>
        <taxon>Flavobacteriia</taxon>
        <taxon>Flavobacteriales</taxon>
        <taxon>Flavobacteriaceae</taxon>
        <taxon>Algibacter</taxon>
    </lineage>
</organism>
<evidence type="ECO:0000313" key="3">
    <source>
        <dbReference type="Proteomes" id="UP000029644"/>
    </source>
</evidence>
<reference evidence="2 3" key="1">
    <citation type="journal article" date="2014" name="Genome Announc.">
        <title>Draft Genome Sequences of Marine Flavobacterium Algibacter lectus Strains SS8 and NR4.</title>
        <authorList>
            <person name="Takatani N."/>
            <person name="Nakanishi M."/>
            <person name="Meirelles P."/>
            <person name="Mino S."/>
            <person name="Suda W."/>
            <person name="Oshima K."/>
            <person name="Hattori M."/>
            <person name="Ohkuma M."/>
            <person name="Hosokawa M."/>
            <person name="Miyashita K."/>
            <person name="Thompson F.L."/>
            <person name="Niwa A."/>
            <person name="Sawabe T."/>
            <person name="Sawabe T."/>
        </authorList>
    </citation>
    <scope>NUCLEOTIDE SEQUENCE [LARGE SCALE GENOMIC DNA]</scope>
    <source>
        <strain evidence="2 3">JCM 19300</strain>
    </source>
</reference>
<dbReference type="EMBL" id="BBNQ01000001">
    <property type="protein sequence ID" value="GAL60829.1"/>
    <property type="molecule type" value="Genomic_DNA"/>
</dbReference>
<dbReference type="Proteomes" id="UP000029644">
    <property type="component" value="Unassembled WGS sequence"/>
</dbReference>
<protein>
    <recommendedName>
        <fullName evidence="4">YcxB-like protein domain-containing protein</fullName>
    </recommendedName>
</protein>
<dbReference type="AlphaFoldDB" id="A0A090VBR6"/>
<evidence type="ECO:0000313" key="2">
    <source>
        <dbReference type="EMBL" id="GAL60829.1"/>
    </source>
</evidence>
<evidence type="ECO:0008006" key="4">
    <source>
        <dbReference type="Google" id="ProtNLM"/>
    </source>
</evidence>
<feature type="transmembrane region" description="Helical" evidence="1">
    <location>
        <begin position="21"/>
        <end position="39"/>
    </location>
</feature>
<comment type="caution">
    <text evidence="2">The sequence shown here is derived from an EMBL/GenBank/DDBJ whole genome shotgun (WGS) entry which is preliminary data.</text>
</comment>
<evidence type="ECO:0000256" key="1">
    <source>
        <dbReference type="SAM" id="Phobius"/>
    </source>
</evidence>